<evidence type="ECO:0008006" key="3">
    <source>
        <dbReference type="Google" id="ProtNLM"/>
    </source>
</evidence>
<reference evidence="1" key="1">
    <citation type="journal article" date="2020" name="G3 (Bethesda)">
        <title>High-Quality Assemblies for Three Invasive Social Wasps from the &lt;i&gt;Vespula&lt;/i&gt; Genus.</title>
        <authorList>
            <person name="Harrop T.W.R."/>
            <person name="Guhlin J."/>
            <person name="McLaughlin G.M."/>
            <person name="Permina E."/>
            <person name="Stockwell P."/>
            <person name="Gilligan J."/>
            <person name="Le Lec M.F."/>
            <person name="Gruber M.A.M."/>
            <person name="Quinn O."/>
            <person name="Lovegrove M."/>
            <person name="Duncan E.J."/>
            <person name="Remnant E.J."/>
            <person name="Van Eeckhoven J."/>
            <person name="Graham B."/>
            <person name="Knapp R.A."/>
            <person name="Langford K.W."/>
            <person name="Kronenberg Z."/>
            <person name="Press M.O."/>
            <person name="Eacker S.M."/>
            <person name="Wilson-Rankin E.E."/>
            <person name="Purcell J."/>
            <person name="Lester P.J."/>
            <person name="Dearden P.K."/>
        </authorList>
    </citation>
    <scope>NUCLEOTIDE SEQUENCE</scope>
    <source>
        <strain evidence="1">Linc-1</strain>
    </source>
</reference>
<dbReference type="PANTHER" id="PTHR14700:SF0">
    <property type="entry name" value="PENTATRICOPEPTIDE REPEAT-CONTAINING PROTEIN 2, MITOCHONDRIAL"/>
    <property type="match status" value="1"/>
</dbReference>
<evidence type="ECO:0000313" key="1">
    <source>
        <dbReference type="EMBL" id="KAF7403419.1"/>
    </source>
</evidence>
<dbReference type="InterPro" id="IPR034629">
    <property type="entry name" value="PTCD2"/>
</dbReference>
<evidence type="ECO:0000313" key="2">
    <source>
        <dbReference type="Proteomes" id="UP000617340"/>
    </source>
</evidence>
<protein>
    <recommendedName>
        <fullName evidence="3">Pentatricopeptide repeat-containing protein</fullName>
    </recommendedName>
</protein>
<comment type="caution">
    <text evidence="1">The sequence shown here is derived from an EMBL/GenBank/DDBJ whole genome shotgun (WGS) entry which is preliminary data.</text>
</comment>
<accession>A0A834KAE5</accession>
<dbReference type="EMBL" id="JACSDZ010000005">
    <property type="protein sequence ID" value="KAF7403419.1"/>
    <property type="molecule type" value="Genomic_DNA"/>
</dbReference>
<dbReference type="PANTHER" id="PTHR14700">
    <property type="entry name" value="PENTATRICOPEPTIDE REPEAT-CONTAINING PROTEIN 2, MITOCHONDRIAL"/>
    <property type="match status" value="1"/>
</dbReference>
<proteinExistence type="predicted"/>
<sequence>MALNLRFLRFNLPLIFKPTIKNNLNGSVYFQANRFILTNKSIGMNGYEYMRSQISEQFTSVESSFRTKMKEIVNDENSVIFTEDLKAMAHLVSSESEDLDLFIKMIYKFNSQNKELRFGNYIFGPVIMRAFNFVNRPDLALSTFLDPNLTSFYDQNMSYTALMTLLYNHEMYKEIRQVFDMCKNRNSDQFPRFPVIITAAACYRENTPESYSYLLNCWRELSKSNFPPIRKVITFLAGLALKQNSPEIALELLSLIKTRYIDSRCLKILTYSKLNRFNDVMFLLKKSLEGNYKIKETYFSDVIGTLEVEIENSDENMKPILQKLITLLKTQDYVQEETLESHLITPIEYVPLKHSVLNQKKELSINSRQKRIIGLKDLI</sequence>
<dbReference type="GO" id="GO:0050684">
    <property type="term" value="P:regulation of mRNA processing"/>
    <property type="evidence" value="ECO:0007669"/>
    <property type="project" value="InterPro"/>
</dbReference>
<organism evidence="1 2">
    <name type="scientific">Vespula germanica</name>
    <name type="common">German yellow jacket</name>
    <name type="synonym">Paravespula germanica</name>
    <dbReference type="NCBI Taxonomy" id="30212"/>
    <lineage>
        <taxon>Eukaryota</taxon>
        <taxon>Metazoa</taxon>
        <taxon>Ecdysozoa</taxon>
        <taxon>Arthropoda</taxon>
        <taxon>Hexapoda</taxon>
        <taxon>Insecta</taxon>
        <taxon>Pterygota</taxon>
        <taxon>Neoptera</taxon>
        <taxon>Endopterygota</taxon>
        <taxon>Hymenoptera</taxon>
        <taxon>Apocrita</taxon>
        <taxon>Aculeata</taxon>
        <taxon>Vespoidea</taxon>
        <taxon>Vespidae</taxon>
        <taxon>Vespinae</taxon>
        <taxon>Vespula</taxon>
    </lineage>
</organism>
<name>A0A834KAE5_VESGE</name>
<keyword evidence="2" id="KW-1185">Reference proteome</keyword>
<gene>
    <name evidence="1" type="ORF">HZH68_006213</name>
</gene>
<dbReference type="GO" id="GO:0005739">
    <property type="term" value="C:mitochondrion"/>
    <property type="evidence" value="ECO:0007669"/>
    <property type="project" value="InterPro"/>
</dbReference>
<dbReference type="AlphaFoldDB" id="A0A834KAE5"/>
<dbReference type="GO" id="GO:0007005">
    <property type="term" value="P:mitochondrion organization"/>
    <property type="evidence" value="ECO:0007669"/>
    <property type="project" value="TreeGrafter"/>
</dbReference>
<dbReference type="Proteomes" id="UP000617340">
    <property type="component" value="Unassembled WGS sequence"/>
</dbReference>
<dbReference type="GO" id="GO:0003723">
    <property type="term" value="F:RNA binding"/>
    <property type="evidence" value="ECO:0007669"/>
    <property type="project" value="TreeGrafter"/>
</dbReference>